<dbReference type="GO" id="GO:0019843">
    <property type="term" value="F:rRNA binding"/>
    <property type="evidence" value="ECO:0007669"/>
    <property type="project" value="InterPro"/>
</dbReference>
<dbReference type="Pfam" id="PF13450">
    <property type="entry name" value="NAD_binding_8"/>
    <property type="match status" value="1"/>
</dbReference>
<keyword evidence="13" id="KW-0809">Transit peptide</keyword>
<dbReference type="SUPFAM" id="SSF54373">
    <property type="entry name" value="FAD-linked reductases, C-terminal domain"/>
    <property type="match status" value="1"/>
</dbReference>
<keyword evidence="18" id="KW-0411">Iron-sulfur</keyword>
<dbReference type="GO" id="GO:0006412">
    <property type="term" value="P:translation"/>
    <property type="evidence" value="ECO:0007669"/>
    <property type="project" value="InterPro"/>
</dbReference>
<comment type="function">
    <text evidence="3">Accepts electrons from ETF and reduces ubiquinone.</text>
</comment>
<gene>
    <name evidence="27" type="ORF">E3P99_02650</name>
</gene>
<evidence type="ECO:0000256" key="10">
    <source>
        <dbReference type="ARBA" id="ARBA00022723"/>
    </source>
</evidence>
<keyword evidence="10" id="KW-0479">Metal-binding</keyword>
<evidence type="ECO:0000256" key="3">
    <source>
        <dbReference type="ARBA" id="ARBA00002819"/>
    </source>
</evidence>
<evidence type="ECO:0000259" key="26">
    <source>
        <dbReference type="PROSITE" id="PS51379"/>
    </source>
</evidence>
<evidence type="ECO:0000256" key="7">
    <source>
        <dbReference type="ARBA" id="ARBA00012696"/>
    </source>
</evidence>
<dbReference type="Gene3D" id="3.30.70.20">
    <property type="match status" value="1"/>
</dbReference>
<dbReference type="GO" id="GO:0004174">
    <property type="term" value="F:electron-transferring-flavoprotein dehydrogenase activity"/>
    <property type="evidence" value="ECO:0007669"/>
    <property type="project" value="UniProtKB-EC"/>
</dbReference>
<evidence type="ECO:0000256" key="19">
    <source>
        <dbReference type="ARBA" id="ARBA00023075"/>
    </source>
</evidence>
<evidence type="ECO:0000256" key="18">
    <source>
        <dbReference type="ARBA" id="ARBA00023014"/>
    </source>
</evidence>
<keyword evidence="11" id="KW-0999">Mitochondrion inner membrane</keyword>
<evidence type="ECO:0000256" key="14">
    <source>
        <dbReference type="ARBA" id="ARBA00022980"/>
    </source>
</evidence>
<keyword evidence="17" id="KW-0408">Iron</keyword>
<dbReference type="InterPro" id="IPR017896">
    <property type="entry name" value="4Fe4S_Fe-S-bd"/>
</dbReference>
<keyword evidence="15" id="KW-0249">Electron transport</keyword>
<evidence type="ECO:0000256" key="12">
    <source>
        <dbReference type="ARBA" id="ARBA00022827"/>
    </source>
</evidence>
<comment type="caution">
    <text evidence="27">The sequence shown here is derived from an EMBL/GenBank/DDBJ whole genome shotgun (WGS) entry which is preliminary data.</text>
</comment>
<dbReference type="Pfam" id="PF00252">
    <property type="entry name" value="Ribosomal_L16"/>
    <property type="match status" value="1"/>
</dbReference>
<comment type="similarity">
    <text evidence="6">Belongs to the universal ribosomal protein uL16 family.</text>
</comment>
<accession>A0A4T0FJ91</accession>
<keyword evidence="16" id="KW-0560">Oxidoreductase</keyword>
<evidence type="ECO:0000256" key="5">
    <source>
        <dbReference type="ARBA" id="ARBA00006796"/>
    </source>
</evidence>
<sequence>MLQQLVSSFRSSLTFNKTLQQTTQQLRFRGQLAPRRTKYRKSHKGRVGCPTGGSTAGTTLAFGEFGLRVKQGTRLSAKTLQSCEESIKRKIKPLKGSQCFMRVFPDIPVCVKGNETRMGKGKGTFEYWACRAQPNKIIFEVGGGGMRSEVAQEALRLAQAKIPVKTEFVRLTDPPKLGNTYMAFPRSNAGAAGPGVDGSPAPEKPLSLSISRPSLALSGVDGNRTSPFNFIRDVERAEDECDVCIVGAGPAGLSAAIKLKQLNEDLRVVILEKGAEVGSHILSGAVIETKALDELLPNWKELGAPLNQPATGDSMKFLTKNYAIPIPHPPQMSNHGNYIISLSRLTAWLAEKAEEAGVEIYPGFAAAGLNWVDGRVAGVVTNEIGIGKTGEQGEHFEPGMIFNAKCTLLSEGAHGSLSQKVINHFNLREGRDEQTYGIGIKEVWRVDPSKHVPGQITHTVGWPIDNETYAGSWCYHMEDNLVSIGLVIGLDYHNPYLSPFREFQRMKHHPIFKDLLEGGECIAYGGRSLNEGGLQSIPQLHFPGGALIGCSAGFVNVPKIKGVHNAMKSGMLAAETANESITQAAEGEEGEFKAGSVDMTAYEDRVKDSWIWKELHEVRNIRPSFHSVLGNLGGIIYSGIDSLLLKGRTPWTFHHPGPDYAQTKPKHDCKPIEYPNPDGKLSFDILTSVSRTSTNHDEDEPSHLRLTSSPKLHTAQNVGLYAGLLGRACPAAVYEYRNVAEDGGEEDAEGHKFVINSQNCIHCKLCSIKTPTQDINWTTPQGGGGPKYSIT</sequence>
<evidence type="ECO:0000256" key="8">
    <source>
        <dbReference type="ARBA" id="ARBA00022448"/>
    </source>
</evidence>
<comment type="cofactor">
    <cofactor evidence="1">
        <name>[4Fe-4S] cluster</name>
        <dbReference type="ChEBI" id="CHEBI:49883"/>
    </cofactor>
</comment>
<dbReference type="SUPFAM" id="SSF51905">
    <property type="entry name" value="FAD/NAD(P)-binding domain"/>
    <property type="match status" value="1"/>
</dbReference>
<evidence type="ECO:0000256" key="4">
    <source>
        <dbReference type="ARBA" id="ARBA00004273"/>
    </source>
</evidence>
<keyword evidence="22" id="KW-0687">Ribonucleoprotein</keyword>
<dbReference type="InterPro" id="IPR020798">
    <property type="entry name" value="Ribosomal_uL16_CS"/>
</dbReference>
<evidence type="ECO:0000256" key="15">
    <source>
        <dbReference type="ARBA" id="ARBA00022982"/>
    </source>
</evidence>
<dbReference type="Pfam" id="PF21162">
    <property type="entry name" value="ETFQO_UQ-bd"/>
    <property type="match status" value="1"/>
</dbReference>
<dbReference type="PROSITE" id="PS00701">
    <property type="entry name" value="RIBOSOMAL_L16_2"/>
    <property type="match status" value="1"/>
</dbReference>
<evidence type="ECO:0000313" key="28">
    <source>
        <dbReference type="Proteomes" id="UP000310189"/>
    </source>
</evidence>
<dbReference type="PROSITE" id="PS51379">
    <property type="entry name" value="4FE4S_FER_2"/>
    <property type="match status" value="1"/>
</dbReference>
<dbReference type="AlphaFoldDB" id="A0A4T0FJ91"/>
<dbReference type="InterPro" id="IPR007859">
    <property type="entry name" value="ETF-QO/FixX_C"/>
</dbReference>
<protein>
    <recommendedName>
        <fullName evidence="25">Probable electron transfer flavoprotein-ubiquinone oxidoreductase, mitochondrial</fullName>
        <ecNumber evidence="7">1.5.5.1</ecNumber>
    </recommendedName>
    <alternativeName>
        <fullName evidence="23">Electron-transferring-flavoprotein dehydrogenase</fullName>
    </alternativeName>
</protein>
<dbReference type="InterPro" id="IPR036188">
    <property type="entry name" value="FAD/NAD-bd_sf"/>
</dbReference>
<dbReference type="Pfam" id="PF05187">
    <property type="entry name" value="Fer4_ETF_QO"/>
    <property type="match status" value="1"/>
</dbReference>
<dbReference type="InterPro" id="IPR047873">
    <property type="entry name" value="Ribosomal_uL16"/>
</dbReference>
<dbReference type="InterPro" id="IPR000114">
    <property type="entry name" value="Ribosomal_uL16_bact-type"/>
</dbReference>
<dbReference type="FunFam" id="3.30.70.20:FF:000015">
    <property type="entry name" value="Electron transfer flavoprotein-ubiquinone oxidoreductase"/>
    <property type="match status" value="1"/>
</dbReference>
<dbReference type="SUPFAM" id="SSF54686">
    <property type="entry name" value="Ribosomal protein L16p/L10e"/>
    <property type="match status" value="1"/>
</dbReference>
<dbReference type="InterPro" id="IPR016180">
    <property type="entry name" value="Ribosomal_uL16_dom"/>
</dbReference>
<dbReference type="GO" id="GO:0003735">
    <property type="term" value="F:structural constituent of ribosome"/>
    <property type="evidence" value="ECO:0007669"/>
    <property type="project" value="InterPro"/>
</dbReference>
<keyword evidence="12" id="KW-0274">FAD</keyword>
<evidence type="ECO:0000256" key="24">
    <source>
        <dbReference type="ARBA" id="ARBA00052682"/>
    </source>
</evidence>
<dbReference type="NCBIfam" id="TIGR01164">
    <property type="entry name" value="rplP_bact"/>
    <property type="match status" value="1"/>
</dbReference>
<evidence type="ECO:0000313" key="27">
    <source>
        <dbReference type="EMBL" id="TIA88362.1"/>
    </source>
</evidence>
<dbReference type="InterPro" id="IPR049398">
    <property type="entry name" value="ETF-QO/FixC_UQ-bd"/>
</dbReference>
<feature type="domain" description="4Fe-4S ferredoxin-type" evidence="26">
    <location>
        <begin position="751"/>
        <end position="780"/>
    </location>
</feature>
<dbReference type="CDD" id="cd01433">
    <property type="entry name" value="Ribosomal_L16_L10e"/>
    <property type="match status" value="1"/>
</dbReference>
<evidence type="ECO:0000256" key="2">
    <source>
        <dbReference type="ARBA" id="ARBA00001974"/>
    </source>
</evidence>
<dbReference type="GO" id="GO:0005840">
    <property type="term" value="C:ribosome"/>
    <property type="evidence" value="ECO:0007669"/>
    <property type="project" value="UniProtKB-KW"/>
</dbReference>
<evidence type="ECO:0000256" key="20">
    <source>
        <dbReference type="ARBA" id="ARBA00023128"/>
    </source>
</evidence>
<evidence type="ECO:0000256" key="6">
    <source>
        <dbReference type="ARBA" id="ARBA00008931"/>
    </source>
</evidence>
<comment type="similarity">
    <text evidence="5">Belongs to the ETF-QO/FixC family.</text>
</comment>
<evidence type="ECO:0000256" key="25">
    <source>
        <dbReference type="ARBA" id="ARBA00068100"/>
    </source>
</evidence>
<evidence type="ECO:0000256" key="23">
    <source>
        <dbReference type="ARBA" id="ARBA00032754"/>
    </source>
</evidence>
<name>A0A4T0FJ91_9BASI</name>
<dbReference type="Gene3D" id="3.30.9.90">
    <property type="match status" value="1"/>
</dbReference>
<dbReference type="Gene3D" id="3.90.1170.10">
    <property type="entry name" value="Ribosomal protein L10e/L16"/>
    <property type="match status" value="1"/>
</dbReference>
<dbReference type="PRINTS" id="PR00060">
    <property type="entry name" value="RIBOSOMALL16"/>
</dbReference>
<keyword evidence="9" id="KW-0285">Flavoprotein</keyword>
<dbReference type="Proteomes" id="UP000310189">
    <property type="component" value="Unassembled WGS sequence"/>
</dbReference>
<keyword evidence="14" id="KW-0689">Ribosomal protein</keyword>
<dbReference type="InterPro" id="IPR036920">
    <property type="entry name" value="Ribosomal_uL16_sf"/>
</dbReference>
<dbReference type="PANTHER" id="PTHR10617:SF107">
    <property type="entry name" value="ELECTRON TRANSFER FLAVOPROTEIN-UBIQUINONE OXIDOREDUCTASE, MITOCHONDRIAL"/>
    <property type="match status" value="1"/>
</dbReference>
<dbReference type="GO" id="GO:0005743">
    <property type="term" value="C:mitochondrial inner membrane"/>
    <property type="evidence" value="ECO:0007669"/>
    <property type="project" value="UniProtKB-SubCell"/>
</dbReference>
<evidence type="ECO:0000256" key="17">
    <source>
        <dbReference type="ARBA" id="ARBA00023004"/>
    </source>
</evidence>
<comment type="catalytic activity">
    <reaction evidence="24">
        <text>a ubiquinone + reduced [electron-transfer flavoprotein] = a ubiquinol + oxidized [electron-transfer flavoprotein] + H(+)</text>
        <dbReference type="Rhea" id="RHEA:24052"/>
        <dbReference type="Rhea" id="RHEA-COMP:9565"/>
        <dbReference type="Rhea" id="RHEA-COMP:9566"/>
        <dbReference type="Rhea" id="RHEA-COMP:10685"/>
        <dbReference type="Rhea" id="RHEA-COMP:10686"/>
        <dbReference type="ChEBI" id="CHEBI:15378"/>
        <dbReference type="ChEBI" id="CHEBI:16389"/>
        <dbReference type="ChEBI" id="CHEBI:17976"/>
        <dbReference type="ChEBI" id="CHEBI:57692"/>
        <dbReference type="ChEBI" id="CHEBI:58307"/>
        <dbReference type="EC" id="1.5.5.1"/>
    </reaction>
</comment>
<dbReference type="Gene3D" id="3.50.50.60">
    <property type="entry name" value="FAD/NAD(P)-binding domain"/>
    <property type="match status" value="1"/>
</dbReference>
<proteinExistence type="inferred from homology"/>
<evidence type="ECO:0000256" key="22">
    <source>
        <dbReference type="ARBA" id="ARBA00023274"/>
    </source>
</evidence>
<dbReference type="PANTHER" id="PTHR10617">
    <property type="entry name" value="ELECTRON TRANSFER FLAVOPROTEIN-UBIQUINONE OXIDOREDUCTASE"/>
    <property type="match status" value="1"/>
</dbReference>
<organism evidence="27 28">
    <name type="scientific">Wallemia hederae</name>
    <dbReference type="NCBI Taxonomy" id="1540922"/>
    <lineage>
        <taxon>Eukaryota</taxon>
        <taxon>Fungi</taxon>
        <taxon>Dikarya</taxon>
        <taxon>Basidiomycota</taxon>
        <taxon>Wallemiomycotina</taxon>
        <taxon>Wallemiomycetes</taxon>
        <taxon>Wallemiales</taxon>
        <taxon>Wallemiaceae</taxon>
        <taxon>Wallemia</taxon>
    </lineage>
</organism>
<dbReference type="GO" id="GO:0046872">
    <property type="term" value="F:metal ion binding"/>
    <property type="evidence" value="ECO:0007669"/>
    <property type="project" value="UniProtKB-KW"/>
</dbReference>
<comment type="cofactor">
    <cofactor evidence="2">
        <name>FAD</name>
        <dbReference type="ChEBI" id="CHEBI:57692"/>
    </cofactor>
</comment>
<dbReference type="EC" id="1.5.5.1" evidence="7"/>
<evidence type="ECO:0000256" key="9">
    <source>
        <dbReference type="ARBA" id="ARBA00022630"/>
    </source>
</evidence>
<reference evidence="27 28" key="1">
    <citation type="submission" date="2019-03" db="EMBL/GenBank/DDBJ databases">
        <title>Sequencing 23 genomes of Wallemia ichthyophaga.</title>
        <authorList>
            <person name="Gostincar C."/>
        </authorList>
    </citation>
    <scope>NUCLEOTIDE SEQUENCE [LARGE SCALE GENOMIC DNA]</scope>
    <source>
        <strain evidence="27 28">EXF-5753</strain>
    </source>
</reference>
<evidence type="ECO:0000256" key="13">
    <source>
        <dbReference type="ARBA" id="ARBA00022946"/>
    </source>
</evidence>
<evidence type="ECO:0000256" key="21">
    <source>
        <dbReference type="ARBA" id="ARBA00023136"/>
    </source>
</evidence>
<dbReference type="OrthoDB" id="437331at2759"/>
<dbReference type="EMBL" id="SPNW01000039">
    <property type="protein sequence ID" value="TIA88362.1"/>
    <property type="molecule type" value="Genomic_DNA"/>
</dbReference>
<keyword evidence="8" id="KW-0813">Transport</keyword>
<evidence type="ECO:0000256" key="11">
    <source>
        <dbReference type="ARBA" id="ARBA00022792"/>
    </source>
</evidence>
<dbReference type="GO" id="GO:1990904">
    <property type="term" value="C:ribonucleoprotein complex"/>
    <property type="evidence" value="ECO:0007669"/>
    <property type="project" value="UniProtKB-KW"/>
</dbReference>
<dbReference type="InterPro" id="IPR040156">
    <property type="entry name" value="ETF-QO"/>
</dbReference>
<dbReference type="GO" id="GO:0051536">
    <property type="term" value="F:iron-sulfur cluster binding"/>
    <property type="evidence" value="ECO:0007669"/>
    <property type="project" value="UniProtKB-KW"/>
</dbReference>
<comment type="subcellular location">
    <subcellularLocation>
        <location evidence="4">Mitochondrion inner membrane</location>
    </subcellularLocation>
</comment>
<keyword evidence="28" id="KW-1185">Reference proteome</keyword>
<evidence type="ECO:0000256" key="16">
    <source>
        <dbReference type="ARBA" id="ARBA00023002"/>
    </source>
</evidence>
<keyword evidence="20" id="KW-0496">Mitochondrion</keyword>
<keyword evidence="21" id="KW-0472">Membrane</keyword>
<keyword evidence="19" id="KW-0830">Ubiquinone</keyword>
<dbReference type="SUPFAM" id="SSF54862">
    <property type="entry name" value="4Fe-4S ferredoxins"/>
    <property type="match status" value="1"/>
</dbReference>
<evidence type="ECO:0000256" key="1">
    <source>
        <dbReference type="ARBA" id="ARBA00001966"/>
    </source>
</evidence>